<accession>K4LJZ0</accession>
<proteinExistence type="predicted"/>
<keyword evidence="2" id="KW-1185">Reference proteome</keyword>
<reference evidence="1 2" key="1">
    <citation type="journal article" date="2012" name="BMC Genomics">
        <title>Genome-guided analysis of physiological and morphological traits of the fermentative acetate oxidizer Thermacetogenium phaeum.</title>
        <authorList>
            <person name="Oehler D."/>
            <person name="Poehlein A."/>
            <person name="Leimbach A."/>
            <person name="Muller N."/>
            <person name="Daniel R."/>
            <person name="Gottschalk G."/>
            <person name="Schink B."/>
        </authorList>
    </citation>
    <scope>NUCLEOTIDE SEQUENCE [LARGE SCALE GENOMIC DNA]</scope>
    <source>
        <strain evidence="2">ATCC BAA-254 / DSM 26808 / PB</strain>
    </source>
</reference>
<evidence type="ECO:0000313" key="2">
    <source>
        <dbReference type="Proteomes" id="UP000000467"/>
    </source>
</evidence>
<dbReference type="AlphaFoldDB" id="K4LJZ0"/>
<dbReference type="KEGG" id="tpz:Tph_c21740"/>
<dbReference type="STRING" id="1089553.Tph_c21740"/>
<gene>
    <name evidence="1" type="ordered locus">Tph_c21740</name>
</gene>
<dbReference type="HOGENOM" id="CLU_2526436_0_0_9"/>
<name>K4LJZ0_THEPS</name>
<protein>
    <submittedName>
        <fullName evidence="1">Uncharacterized protein</fullName>
    </submittedName>
</protein>
<sequence>MLSGHDPARKGSVAPFKAKVMIRTSGECWLTCGESYHPALEDAPQFIEGRMSLIKALDLELTPSAKLISQNREGGITYDKISIL</sequence>
<dbReference type="Proteomes" id="UP000000467">
    <property type="component" value="Chromosome"/>
</dbReference>
<dbReference type="EMBL" id="CP003732">
    <property type="protein sequence ID" value="AFV12367.1"/>
    <property type="molecule type" value="Genomic_DNA"/>
</dbReference>
<evidence type="ECO:0000313" key="1">
    <source>
        <dbReference type="EMBL" id="AFV12367.1"/>
    </source>
</evidence>
<organism evidence="1 2">
    <name type="scientific">Thermacetogenium phaeum (strain ATCC BAA-254 / DSM 26808 / PB)</name>
    <dbReference type="NCBI Taxonomy" id="1089553"/>
    <lineage>
        <taxon>Bacteria</taxon>
        <taxon>Bacillati</taxon>
        <taxon>Bacillota</taxon>
        <taxon>Clostridia</taxon>
        <taxon>Thermoanaerobacterales</taxon>
        <taxon>Thermoanaerobacteraceae</taxon>
        <taxon>Thermacetogenium</taxon>
    </lineage>
</organism>